<name>A0AAN4VZZ4_9BACT</name>
<organism evidence="1 2">
    <name type="scientific">Persicobacter diffluens</name>
    <dbReference type="NCBI Taxonomy" id="981"/>
    <lineage>
        <taxon>Bacteria</taxon>
        <taxon>Pseudomonadati</taxon>
        <taxon>Bacteroidota</taxon>
        <taxon>Cytophagia</taxon>
        <taxon>Cytophagales</taxon>
        <taxon>Persicobacteraceae</taxon>
        <taxon>Persicobacter</taxon>
    </lineage>
</organism>
<evidence type="ECO:0000313" key="2">
    <source>
        <dbReference type="Proteomes" id="UP001310022"/>
    </source>
</evidence>
<dbReference type="InterPro" id="IPR002816">
    <property type="entry name" value="TraB/PrgY/GumN_fam"/>
</dbReference>
<evidence type="ECO:0000313" key="1">
    <source>
        <dbReference type="EMBL" id="GJM62344.1"/>
    </source>
</evidence>
<protein>
    <recommendedName>
        <fullName evidence="3">TraB/GumN family protein</fullName>
    </recommendedName>
</protein>
<dbReference type="PANTHER" id="PTHR40590">
    <property type="entry name" value="CYTOPLASMIC PROTEIN-RELATED"/>
    <property type="match status" value="1"/>
</dbReference>
<dbReference type="Pfam" id="PF01963">
    <property type="entry name" value="TraB_PrgY_gumN"/>
    <property type="match status" value="1"/>
</dbReference>
<dbReference type="AlphaFoldDB" id="A0AAN4VZZ4"/>
<dbReference type="Proteomes" id="UP001310022">
    <property type="component" value="Unassembled WGS sequence"/>
</dbReference>
<dbReference type="CDD" id="cd14789">
    <property type="entry name" value="Tiki"/>
    <property type="match status" value="1"/>
</dbReference>
<keyword evidence="2" id="KW-1185">Reference proteome</keyword>
<gene>
    <name evidence="1" type="ORF">PEDI_28960</name>
</gene>
<reference evidence="1 2" key="1">
    <citation type="submission" date="2021-12" db="EMBL/GenBank/DDBJ databases">
        <title>Genome sequencing of bacteria with rrn-lacking chromosome and rrn-plasmid.</title>
        <authorList>
            <person name="Anda M."/>
            <person name="Iwasaki W."/>
        </authorList>
    </citation>
    <scope>NUCLEOTIDE SEQUENCE [LARGE SCALE GENOMIC DNA]</scope>
    <source>
        <strain evidence="1 2">NBRC 15940</strain>
    </source>
</reference>
<sequence>MRKHFLLFFILLISQTLTLAQSLLWEVSGNGQQEPSYLYGTIHLQEEKLFVYSEQVKDYINKCEQAAFELDMQGDQLIKAAQMMMYPGNEKITDHISTADFQKILKVFEKSQFNSEILKKFKPMGIYSLMVSLNRAQDMEESMDLYFQNYAVSQNKPLFAIETIEEQMSAFDDFDTEMLMEAVAEFGQRDKELKKLSKYYLKGNIKELAKIETKNESEEELSDKLFAKRNVTIANRLDEQFRRQTTMALFGAGHLGGNDGVIALLKEKGWTVSPVKMQVNQKKPQSSGTVWKDYSQDTSYYAVRFPQKPQVVTQTVQSEIGPLEVTSMVVSKRGKMVSTYNLTMTTYPEGTVHSNMTSRLDQIFDGGIGAMLNQLPNAQILEKSSIEKAGFPGRDVKIKAGEETIILNYYLVNNKMYLVMASTFSVEKGAQDLSEFFGGFEIKDQKDTSRAEIAFIDIETYSDNEDWFSIEDEDIGYAIQFPTTPVTTHEEVDLQGKKTVVFSRISFDTDSTVMFNMTDFPYEWEAENYEELSLILEAELKSMLDADYQDISDFQYLNFADYFYGAETTAKVDGNDVKIRLWISNNHMFVLQYLNADLSEDGINYAEYFLTTFRPHPL</sequence>
<proteinExistence type="predicted"/>
<dbReference type="InterPro" id="IPR047111">
    <property type="entry name" value="YbaP-like"/>
</dbReference>
<accession>A0AAN4VZZ4</accession>
<comment type="caution">
    <text evidence="1">The sequence shown here is derived from an EMBL/GenBank/DDBJ whole genome shotgun (WGS) entry which is preliminary data.</text>
</comment>
<dbReference type="RefSeq" id="WP_338237635.1">
    <property type="nucleotide sequence ID" value="NZ_BQKE01000001.1"/>
</dbReference>
<evidence type="ECO:0008006" key="3">
    <source>
        <dbReference type="Google" id="ProtNLM"/>
    </source>
</evidence>
<dbReference type="PANTHER" id="PTHR40590:SF1">
    <property type="entry name" value="CYTOPLASMIC PROTEIN"/>
    <property type="match status" value="1"/>
</dbReference>
<dbReference type="EMBL" id="BQKE01000001">
    <property type="protein sequence ID" value="GJM62344.1"/>
    <property type="molecule type" value="Genomic_DNA"/>
</dbReference>